<evidence type="ECO:0000256" key="5">
    <source>
        <dbReference type="ARBA" id="ARBA00022741"/>
    </source>
</evidence>
<dbReference type="InterPro" id="IPR003661">
    <property type="entry name" value="HisK_dim/P_dom"/>
</dbReference>
<evidence type="ECO:0000256" key="3">
    <source>
        <dbReference type="ARBA" id="ARBA00022553"/>
    </source>
</evidence>
<dbReference type="EMBL" id="JAFELM010000023">
    <property type="protein sequence ID" value="MBM6617543.1"/>
    <property type="molecule type" value="Genomic_DNA"/>
</dbReference>
<feature type="domain" description="Histidine kinase" evidence="9">
    <location>
        <begin position="399"/>
        <end position="493"/>
    </location>
</feature>
<dbReference type="PROSITE" id="PS50109">
    <property type="entry name" value="HIS_KIN"/>
    <property type="match status" value="1"/>
</dbReference>
<dbReference type="InterPro" id="IPR035965">
    <property type="entry name" value="PAS-like_dom_sf"/>
</dbReference>
<reference evidence="11 12" key="1">
    <citation type="submission" date="2021-02" db="EMBL/GenBank/DDBJ databases">
        <title>Bacillus sp. RD4P76, an endophyte from a halophyte.</title>
        <authorList>
            <person name="Sun J.-Q."/>
        </authorList>
    </citation>
    <scope>NUCLEOTIDE SEQUENCE [LARGE SCALE GENOMIC DNA]</scope>
    <source>
        <strain evidence="11 12">RD4P76</strain>
    </source>
</reference>
<dbReference type="CDD" id="cd00082">
    <property type="entry name" value="HisKA"/>
    <property type="match status" value="1"/>
</dbReference>
<evidence type="ECO:0000256" key="6">
    <source>
        <dbReference type="ARBA" id="ARBA00022777"/>
    </source>
</evidence>
<keyword evidence="12" id="KW-1185">Reference proteome</keyword>
<keyword evidence="7" id="KW-0067">ATP-binding</keyword>
<protein>
    <recommendedName>
        <fullName evidence="2">histidine kinase</fullName>
        <ecNumber evidence="2">2.7.13.3</ecNumber>
    </recommendedName>
</protein>
<dbReference type="Pfam" id="PF00512">
    <property type="entry name" value="HisKA"/>
    <property type="match status" value="1"/>
</dbReference>
<evidence type="ECO:0000259" key="9">
    <source>
        <dbReference type="PROSITE" id="PS50109"/>
    </source>
</evidence>
<dbReference type="SMART" id="SM00091">
    <property type="entry name" value="PAS"/>
    <property type="match status" value="3"/>
</dbReference>
<dbReference type="SUPFAM" id="SSF47384">
    <property type="entry name" value="Homodimeric domain of signal transducing histidine kinase"/>
    <property type="match status" value="1"/>
</dbReference>
<evidence type="ECO:0000313" key="12">
    <source>
        <dbReference type="Proteomes" id="UP001518925"/>
    </source>
</evidence>
<dbReference type="Gene3D" id="1.10.287.130">
    <property type="match status" value="1"/>
</dbReference>
<dbReference type="RefSeq" id="WP_204202921.1">
    <property type="nucleotide sequence ID" value="NZ_JAFELM010000023.1"/>
</dbReference>
<dbReference type="Pfam" id="PF13426">
    <property type="entry name" value="PAS_9"/>
    <property type="match status" value="1"/>
</dbReference>
<keyword evidence="6" id="KW-0418">Kinase</keyword>
<dbReference type="SUPFAM" id="SSF55785">
    <property type="entry name" value="PYP-like sensor domain (PAS domain)"/>
    <property type="match status" value="3"/>
</dbReference>
<evidence type="ECO:0000256" key="2">
    <source>
        <dbReference type="ARBA" id="ARBA00012438"/>
    </source>
</evidence>
<evidence type="ECO:0000313" key="11">
    <source>
        <dbReference type="EMBL" id="MBM6617543.1"/>
    </source>
</evidence>
<evidence type="ECO:0000259" key="10">
    <source>
        <dbReference type="PROSITE" id="PS50112"/>
    </source>
</evidence>
<comment type="catalytic activity">
    <reaction evidence="1">
        <text>ATP + protein L-histidine = ADP + protein N-phospho-L-histidine.</text>
        <dbReference type="EC" id="2.7.13.3"/>
    </reaction>
</comment>
<dbReference type="Proteomes" id="UP001518925">
    <property type="component" value="Unassembled WGS sequence"/>
</dbReference>
<keyword evidence="5" id="KW-0547">Nucleotide-binding</keyword>
<dbReference type="NCBIfam" id="TIGR00229">
    <property type="entry name" value="sensory_box"/>
    <property type="match status" value="2"/>
</dbReference>
<organism evidence="11 12">
    <name type="scientific">Bacillus suaedaesalsae</name>
    <dbReference type="NCBI Taxonomy" id="2810349"/>
    <lineage>
        <taxon>Bacteria</taxon>
        <taxon>Bacillati</taxon>
        <taxon>Bacillota</taxon>
        <taxon>Bacilli</taxon>
        <taxon>Bacillales</taxon>
        <taxon>Bacillaceae</taxon>
        <taxon>Bacillus</taxon>
    </lineage>
</organism>
<dbReference type="PROSITE" id="PS50112">
    <property type="entry name" value="PAS"/>
    <property type="match status" value="1"/>
</dbReference>
<dbReference type="InterPro" id="IPR000014">
    <property type="entry name" value="PAS"/>
</dbReference>
<keyword evidence="8" id="KW-0902">Two-component regulatory system</keyword>
<dbReference type="InterPro" id="IPR013767">
    <property type="entry name" value="PAS_fold"/>
</dbReference>
<gene>
    <name evidence="11" type="ORF">JR050_07605</name>
</gene>
<name>A0ABS2DGD9_9BACI</name>
<proteinExistence type="predicted"/>
<dbReference type="SMART" id="SM00388">
    <property type="entry name" value="HisKA"/>
    <property type="match status" value="1"/>
</dbReference>
<sequence length="493" mass="56865">MMNESITNSTLTATNLFMSCKLNGDILYSSSTCQHLLHYDQGEIIGTRIQDYIYQEDLYLVESYFHVPEEKQCNCRFIQREGHVTWVKLHIQKVLNESKDIIEIILNIKPFPAVKGHIVDQLSVAPLPSYPKQVLMKDEHSLFWLLEEAPFGVMINRCGRNVYMNKENATLLGITNRQEWIGKSVLEFVQEDYRDIVSNRIKLIREGKAVGIIEQKWKRINGEELHVEIKSSRTIIQNEIYEYVVINDISSRKQFQEVIQTSRERYRRLVQNSIDTIAVILDDTIVFINDSGVQLFGASSYLDIVGNPVFDFLHSDYHEALKQKLNYVLQEDCEDEISEGVWQTLDGEKVYSEIVAIPITFQQKKAVQIIIRDISYRKEAEKLMLESEKLSIAGQLAAGIAHEIRNPLTAIKGFVQLMKSGVIEKEHYYDIISSELNRIEMILSELLMLAKPHESSFQETNITQLVSEVICLLETQAILHNIRIEFSSSIINE</sequence>
<dbReference type="Pfam" id="PF00989">
    <property type="entry name" value="PAS"/>
    <property type="match status" value="2"/>
</dbReference>
<evidence type="ECO:0000256" key="1">
    <source>
        <dbReference type="ARBA" id="ARBA00000085"/>
    </source>
</evidence>
<dbReference type="EC" id="2.7.13.3" evidence="2"/>
<dbReference type="CDD" id="cd00130">
    <property type="entry name" value="PAS"/>
    <property type="match status" value="2"/>
</dbReference>
<dbReference type="InterPro" id="IPR036097">
    <property type="entry name" value="HisK_dim/P_sf"/>
</dbReference>
<feature type="domain" description="PAS" evidence="10">
    <location>
        <begin position="262"/>
        <end position="332"/>
    </location>
</feature>
<accession>A0ABS2DGD9</accession>
<dbReference type="PANTHER" id="PTHR43065">
    <property type="entry name" value="SENSOR HISTIDINE KINASE"/>
    <property type="match status" value="1"/>
</dbReference>
<evidence type="ECO:0000256" key="4">
    <source>
        <dbReference type="ARBA" id="ARBA00022679"/>
    </source>
</evidence>
<evidence type="ECO:0000256" key="7">
    <source>
        <dbReference type="ARBA" id="ARBA00022840"/>
    </source>
</evidence>
<comment type="caution">
    <text evidence="11">The sequence shown here is derived from an EMBL/GenBank/DDBJ whole genome shotgun (WGS) entry which is preliminary data.</text>
</comment>
<keyword evidence="4" id="KW-0808">Transferase</keyword>
<dbReference type="InterPro" id="IPR005467">
    <property type="entry name" value="His_kinase_dom"/>
</dbReference>
<evidence type="ECO:0000256" key="8">
    <source>
        <dbReference type="ARBA" id="ARBA00023012"/>
    </source>
</evidence>
<dbReference type="Gene3D" id="3.30.450.20">
    <property type="entry name" value="PAS domain"/>
    <property type="match status" value="3"/>
</dbReference>
<keyword evidence="3" id="KW-0597">Phosphoprotein</keyword>
<dbReference type="PANTHER" id="PTHR43065:SF34">
    <property type="entry name" value="SPORULATION KINASE A"/>
    <property type="match status" value="1"/>
</dbReference>